<feature type="region of interest" description="Disordered" evidence="1">
    <location>
        <begin position="298"/>
        <end position="317"/>
    </location>
</feature>
<dbReference type="Gene3D" id="3.30.750.140">
    <property type="match status" value="1"/>
</dbReference>
<feature type="compositionally biased region" description="Polar residues" evidence="1">
    <location>
        <begin position="1"/>
        <end position="20"/>
    </location>
</feature>
<feature type="region of interest" description="Disordered" evidence="1">
    <location>
        <begin position="431"/>
        <end position="450"/>
    </location>
</feature>
<evidence type="ECO:0000313" key="4">
    <source>
        <dbReference type="Proteomes" id="UP000183656"/>
    </source>
</evidence>
<keyword evidence="3" id="KW-0282">Flagellum</keyword>
<dbReference type="InterPro" id="IPR038610">
    <property type="entry name" value="FliK-like_C_sf"/>
</dbReference>
<gene>
    <name evidence="3" type="ORF">SAMN04489707_103918</name>
</gene>
<proteinExistence type="predicted"/>
<dbReference type="RefSeq" id="WP_233495101.1">
    <property type="nucleotide sequence ID" value="NZ_CYIG01000044.1"/>
</dbReference>
<dbReference type="Proteomes" id="UP000183656">
    <property type="component" value="Unassembled WGS sequence"/>
</dbReference>
<dbReference type="STRING" id="343013.SAMN04489707_103918"/>
<feature type="region of interest" description="Disordered" evidence="1">
    <location>
        <begin position="396"/>
        <end position="421"/>
    </location>
</feature>
<dbReference type="Pfam" id="PF02120">
    <property type="entry name" value="Flg_hook"/>
    <property type="match status" value="1"/>
</dbReference>
<dbReference type="InterPro" id="IPR021136">
    <property type="entry name" value="Flagellar_hook_control-like_C"/>
</dbReference>
<dbReference type="PANTHER" id="PTHR37533:SF2">
    <property type="entry name" value="FLAGELLAR HOOK-LENGTH CONTROL PROTEIN"/>
    <property type="match status" value="1"/>
</dbReference>
<name>A0A1I7K6Y1_9BURK</name>
<protein>
    <submittedName>
        <fullName evidence="3">Flagellar hook-length control protein FliK</fullName>
    </submittedName>
</protein>
<evidence type="ECO:0000256" key="1">
    <source>
        <dbReference type="SAM" id="MobiDB-lite"/>
    </source>
</evidence>
<dbReference type="CDD" id="cd17470">
    <property type="entry name" value="T3SS_Flik_C"/>
    <property type="match status" value="1"/>
</dbReference>
<feature type="region of interest" description="Disordered" evidence="1">
    <location>
        <begin position="58"/>
        <end position="94"/>
    </location>
</feature>
<feature type="region of interest" description="Disordered" evidence="1">
    <location>
        <begin position="1"/>
        <end position="39"/>
    </location>
</feature>
<dbReference type="EMBL" id="FPBX01000039">
    <property type="protein sequence ID" value="SFU93185.1"/>
    <property type="molecule type" value="Genomic_DNA"/>
</dbReference>
<evidence type="ECO:0000313" key="3">
    <source>
        <dbReference type="EMBL" id="SFU93185.1"/>
    </source>
</evidence>
<evidence type="ECO:0000259" key="2">
    <source>
        <dbReference type="Pfam" id="PF02120"/>
    </source>
</evidence>
<feature type="region of interest" description="Disordered" evidence="1">
    <location>
        <begin position="258"/>
        <end position="289"/>
    </location>
</feature>
<dbReference type="AlphaFoldDB" id="A0A1I7K6Y1"/>
<keyword evidence="3" id="KW-0966">Cell projection</keyword>
<keyword evidence="3" id="KW-0969">Cilium</keyword>
<dbReference type="PANTHER" id="PTHR37533">
    <property type="entry name" value="FLAGELLAR HOOK-LENGTH CONTROL PROTEIN"/>
    <property type="match status" value="1"/>
</dbReference>
<organism evidence="3 4">
    <name type="scientific">Paenacidovorax caeni</name>
    <dbReference type="NCBI Taxonomy" id="343013"/>
    <lineage>
        <taxon>Bacteria</taxon>
        <taxon>Pseudomonadati</taxon>
        <taxon>Pseudomonadota</taxon>
        <taxon>Betaproteobacteria</taxon>
        <taxon>Burkholderiales</taxon>
        <taxon>Comamonadaceae</taxon>
        <taxon>Paenacidovorax</taxon>
    </lineage>
</organism>
<accession>A0A1I7K6Y1</accession>
<keyword evidence="4" id="KW-1185">Reference proteome</keyword>
<sequence length="450" mass="43797">METVRTSSPPQHGTSATQGARATRGSAKAAGADSTGAQSPQDAFAALLAALGGDDGLLAQEGGLPLADDEGAGADASGLAQDPAGLWGPSPQQPWNAAAVAQAAAQAAGGNGATGQGAAPLQAAAAAWNAVAALGAQAPDSLVAQTASIDKAADLTQAVDNPPGLAGSGPGKGATARWMGWNAAAAATGSAGAQAAPAHATVVPDKKAGVDLLAAAAPVGPATVAQPGTERRDMLPGAGMERLAAMPGDPAAALVAGLQDAASASSEGRQSSAREGGAGEGGAQPAHASVGGAEQVFEPGALMPDGSGVAADATQQAADEQMAEQVAFWINQNNQSAEMTLDRDGQPVQVRVSVSGNEAHVVFRSDQVQTREALDASMAQLRELLQSQGLVLAGATVDSSASGGSQREPGQRQGGQPGRAQVAVPGVEGAVSGARATAQQQGRGGLDVFV</sequence>
<feature type="domain" description="Flagellar hook-length control protein-like C-terminal" evidence="2">
    <location>
        <begin position="324"/>
        <end position="404"/>
    </location>
</feature>
<reference evidence="3 4" key="1">
    <citation type="submission" date="2016-10" db="EMBL/GenBank/DDBJ databases">
        <authorList>
            <person name="de Groot N.N."/>
        </authorList>
    </citation>
    <scope>NUCLEOTIDE SEQUENCE [LARGE SCALE GENOMIC DNA]</scope>
    <source>
        <strain evidence="3 4">R-24608</strain>
    </source>
</reference>
<dbReference type="InterPro" id="IPR052563">
    <property type="entry name" value="FliK"/>
</dbReference>